<comment type="function">
    <text evidence="1">Mediates high-affinity intracellular uptake of the rare oligo-element molybdenum.</text>
</comment>
<keyword evidence="5" id="KW-1003">Cell membrane</keyword>
<feature type="transmembrane region" description="Helical" evidence="12">
    <location>
        <begin position="248"/>
        <end position="271"/>
    </location>
</feature>
<keyword evidence="8" id="KW-0406">Ion transport</keyword>
<evidence type="ECO:0000313" key="13">
    <source>
        <dbReference type="EMBL" id="CAG5112517.1"/>
    </source>
</evidence>
<keyword evidence="7 12" id="KW-1133">Transmembrane helix</keyword>
<reference evidence="13 14" key="1">
    <citation type="submission" date="2021-04" db="EMBL/GenBank/DDBJ databases">
        <authorList>
            <person name="Bliznina A."/>
        </authorList>
    </citation>
    <scope>NUCLEOTIDE SEQUENCE [LARGE SCALE GENOMIC DNA]</scope>
</reference>
<evidence type="ECO:0000256" key="8">
    <source>
        <dbReference type="ARBA" id="ARBA00023065"/>
    </source>
</evidence>
<feature type="transmembrane region" description="Helical" evidence="12">
    <location>
        <begin position="74"/>
        <end position="97"/>
    </location>
</feature>
<dbReference type="Pfam" id="PF05631">
    <property type="entry name" value="MFS_5"/>
    <property type="match status" value="1"/>
</dbReference>
<feature type="transmembrane region" description="Helical" evidence="12">
    <location>
        <begin position="379"/>
        <end position="396"/>
    </location>
</feature>
<evidence type="ECO:0000256" key="2">
    <source>
        <dbReference type="ARBA" id="ARBA00004651"/>
    </source>
</evidence>
<dbReference type="InterPro" id="IPR008509">
    <property type="entry name" value="MOT2/MFSD5"/>
</dbReference>
<keyword evidence="6 12" id="KW-0812">Transmembrane</keyword>
<feature type="transmembrane region" description="Helical" evidence="12">
    <location>
        <begin position="6"/>
        <end position="23"/>
    </location>
</feature>
<evidence type="ECO:0000256" key="12">
    <source>
        <dbReference type="SAM" id="Phobius"/>
    </source>
</evidence>
<keyword evidence="14" id="KW-1185">Reference proteome</keyword>
<evidence type="ECO:0000256" key="1">
    <source>
        <dbReference type="ARBA" id="ARBA00003019"/>
    </source>
</evidence>
<organism evidence="13 14">
    <name type="scientific">Oikopleura dioica</name>
    <name type="common">Tunicate</name>
    <dbReference type="NCBI Taxonomy" id="34765"/>
    <lineage>
        <taxon>Eukaryota</taxon>
        <taxon>Metazoa</taxon>
        <taxon>Chordata</taxon>
        <taxon>Tunicata</taxon>
        <taxon>Appendicularia</taxon>
        <taxon>Copelata</taxon>
        <taxon>Oikopleuridae</taxon>
        <taxon>Oikopleura</taxon>
    </lineage>
</organism>
<dbReference type="SUPFAM" id="SSF103473">
    <property type="entry name" value="MFS general substrate transporter"/>
    <property type="match status" value="1"/>
</dbReference>
<evidence type="ECO:0000256" key="11">
    <source>
        <dbReference type="ARBA" id="ARBA00032555"/>
    </source>
</evidence>
<name>A0ABN7TA21_OIKDI</name>
<evidence type="ECO:0000256" key="5">
    <source>
        <dbReference type="ARBA" id="ARBA00022475"/>
    </source>
</evidence>
<proteinExistence type="predicted"/>
<dbReference type="PANTHER" id="PTHR23516">
    <property type="entry name" value="SAM (S-ADENOSYL METHIONINE) TRANSPORTER"/>
    <property type="match status" value="1"/>
</dbReference>
<sequence length="450" mass="50328">MFISTTLTFLSLLVFSGFLETLVRRKKRAENQNPQFLSFQKTYLATQFVILLADWLQAPYNYKLYSSYRYTEQQIVIIFVLGHAISIILTPFANYAADMYGRRLIVCLALALYSLSSLLKVVNDYSTLLISSIMASCASLLIFSSSQGWYTHEHIESHDFPMEWISDTLEKVSFWSGSLSVIAGVLAYFLADLFSFNPVAPFLASIPLMVLALCMCWSNWCENKSLNRSVKFSKSCVNGIREIVSNRAVLLCGTLQALFEAVISIFVFLWTPVLDKHGPPLGLVFATFMAANLAGSRVNSLMILKYKNISIRDTLFVASCIGFGSTVVLEYTSHPEKNFPVTSFFCLTAFQFAVGIYVGAMGPLQNELIKHNVRTAVSSWFRIPLKLIACIGLISLHSDDNFHGTRKLFLGCAILMAMAIITSIILKKTKPPAEKEPTAETERLIESTQI</sequence>
<evidence type="ECO:0000256" key="9">
    <source>
        <dbReference type="ARBA" id="ARBA00023136"/>
    </source>
</evidence>
<feature type="transmembrane region" description="Helical" evidence="12">
    <location>
        <begin position="408"/>
        <end position="426"/>
    </location>
</feature>
<evidence type="ECO:0000256" key="7">
    <source>
        <dbReference type="ARBA" id="ARBA00022989"/>
    </source>
</evidence>
<feature type="transmembrane region" description="Helical" evidence="12">
    <location>
        <begin position="104"/>
        <end position="122"/>
    </location>
</feature>
<evidence type="ECO:0000313" key="14">
    <source>
        <dbReference type="Proteomes" id="UP001158576"/>
    </source>
</evidence>
<dbReference type="Gene3D" id="1.20.1250.20">
    <property type="entry name" value="MFS general substrate transporter like domains"/>
    <property type="match status" value="1"/>
</dbReference>
<keyword evidence="4" id="KW-0813">Transport</keyword>
<dbReference type="Proteomes" id="UP001158576">
    <property type="component" value="Chromosome 2"/>
</dbReference>
<feature type="transmembrane region" description="Helical" evidence="12">
    <location>
        <begin position="172"/>
        <end position="190"/>
    </location>
</feature>
<gene>
    <name evidence="13" type="ORF">OKIOD_LOCUS15491</name>
</gene>
<feature type="transmembrane region" description="Helical" evidence="12">
    <location>
        <begin position="43"/>
        <end position="62"/>
    </location>
</feature>
<evidence type="ECO:0000256" key="4">
    <source>
        <dbReference type="ARBA" id="ARBA00022448"/>
    </source>
</evidence>
<evidence type="ECO:0000256" key="3">
    <source>
        <dbReference type="ARBA" id="ARBA00021242"/>
    </source>
</evidence>
<evidence type="ECO:0000256" key="10">
    <source>
        <dbReference type="ARBA" id="ARBA00030646"/>
    </source>
</evidence>
<feature type="transmembrane region" description="Helical" evidence="12">
    <location>
        <begin position="339"/>
        <end position="358"/>
    </location>
</feature>
<keyword evidence="9 12" id="KW-0472">Membrane</keyword>
<feature type="transmembrane region" description="Helical" evidence="12">
    <location>
        <begin position="128"/>
        <end position="151"/>
    </location>
</feature>
<feature type="transmembrane region" description="Helical" evidence="12">
    <location>
        <begin position="202"/>
        <end position="221"/>
    </location>
</feature>
<comment type="subcellular location">
    <subcellularLocation>
        <location evidence="2">Cell membrane</location>
        <topology evidence="2">Multi-pass membrane protein</topology>
    </subcellularLocation>
</comment>
<dbReference type="EMBL" id="OU015567">
    <property type="protein sequence ID" value="CAG5112517.1"/>
    <property type="molecule type" value="Genomic_DNA"/>
</dbReference>
<dbReference type="PANTHER" id="PTHR23516:SF1">
    <property type="entry name" value="MOLYBDATE-ANION TRANSPORTER"/>
    <property type="match status" value="1"/>
</dbReference>
<protein>
    <recommendedName>
        <fullName evidence="3">Molybdate-anion transporter</fullName>
    </recommendedName>
    <alternativeName>
        <fullName evidence="10">Major facilitator superfamily domain-containing protein 5</fullName>
    </alternativeName>
    <alternativeName>
        <fullName evidence="11">Molybdate transporter 2 homolog</fullName>
    </alternativeName>
</protein>
<feature type="transmembrane region" description="Helical" evidence="12">
    <location>
        <begin position="315"/>
        <end position="333"/>
    </location>
</feature>
<evidence type="ECO:0000256" key="6">
    <source>
        <dbReference type="ARBA" id="ARBA00022692"/>
    </source>
</evidence>
<dbReference type="InterPro" id="IPR036259">
    <property type="entry name" value="MFS_trans_sf"/>
</dbReference>
<accession>A0ABN7TA21</accession>
<feature type="transmembrane region" description="Helical" evidence="12">
    <location>
        <begin position="277"/>
        <end position="294"/>
    </location>
</feature>